<dbReference type="Proteomes" id="UP000559027">
    <property type="component" value="Unassembled WGS sequence"/>
</dbReference>
<evidence type="ECO:0008006" key="4">
    <source>
        <dbReference type="Google" id="ProtNLM"/>
    </source>
</evidence>
<evidence type="ECO:0000313" key="3">
    <source>
        <dbReference type="Proteomes" id="UP000559027"/>
    </source>
</evidence>
<dbReference type="AlphaFoldDB" id="A0A8H5D3E1"/>
<keyword evidence="3" id="KW-1185">Reference proteome</keyword>
<gene>
    <name evidence="2" type="ORF">D9756_006322</name>
</gene>
<feature type="signal peptide" evidence="1">
    <location>
        <begin position="1"/>
        <end position="20"/>
    </location>
</feature>
<comment type="caution">
    <text evidence="2">The sequence shown here is derived from an EMBL/GenBank/DDBJ whole genome shotgun (WGS) entry which is preliminary data.</text>
</comment>
<organism evidence="2 3">
    <name type="scientific">Leucocoprinus leucothites</name>
    <dbReference type="NCBI Taxonomy" id="201217"/>
    <lineage>
        <taxon>Eukaryota</taxon>
        <taxon>Fungi</taxon>
        <taxon>Dikarya</taxon>
        <taxon>Basidiomycota</taxon>
        <taxon>Agaricomycotina</taxon>
        <taxon>Agaricomycetes</taxon>
        <taxon>Agaricomycetidae</taxon>
        <taxon>Agaricales</taxon>
        <taxon>Agaricineae</taxon>
        <taxon>Agaricaceae</taxon>
        <taxon>Leucocoprinus</taxon>
    </lineage>
</organism>
<accession>A0A8H5D3E1</accession>
<evidence type="ECO:0000313" key="2">
    <source>
        <dbReference type="EMBL" id="KAF5352866.1"/>
    </source>
</evidence>
<name>A0A8H5D3E1_9AGAR</name>
<proteinExistence type="predicted"/>
<keyword evidence="1" id="KW-0732">Signal</keyword>
<reference evidence="2 3" key="1">
    <citation type="journal article" date="2020" name="ISME J.">
        <title>Uncovering the hidden diversity of litter-decomposition mechanisms in mushroom-forming fungi.</title>
        <authorList>
            <person name="Floudas D."/>
            <person name="Bentzer J."/>
            <person name="Ahren D."/>
            <person name="Johansson T."/>
            <person name="Persson P."/>
            <person name="Tunlid A."/>
        </authorList>
    </citation>
    <scope>NUCLEOTIDE SEQUENCE [LARGE SCALE GENOMIC DNA]</scope>
    <source>
        <strain evidence="2 3">CBS 146.42</strain>
    </source>
</reference>
<sequence>MKATYTLVALVAFFSVTVLAAPVENSVASSEAAQDECGFCDPFGLLCPQHTLTELPSSLVPPYPPRIMLRPTGCPLPDPLIPSLQGTSSHVWPVTSQSGGFC</sequence>
<protein>
    <recommendedName>
        <fullName evidence="4">Secreted protein</fullName>
    </recommendedName>
</protein>
<dbReference type="EMBL" id="JAACJO010000011">
    <property type="protein sequence ID" value="KAF5352866.1"/>
    <property type="molecule type" value="Genomic_DNA"/>
</dbReference>
<evidence type="ECO:0000256" key="1">
    <source>
        <dbReference type="SAM" id="SignalP"/>
    </source>
</evidence>
<feature type="chain" id="PRO_5034995701" description="Secreted protein" evidence="1">
    <location>
        <begin position="21"/>
        <end position="102"/>
    </location>
</feature>